<dbReference type="STRING" id="405671.SAMN05421827_11665"/>
<dbReference type="Pfam" id="PF00657">
    <property type="entry name" value="Lipase_GDSL"/>
    <property type="match status" value="1"/>
</dbReference>
<organism evidence="1 2">
    <name type="scientific">Pedobacter terrae</name>
    <dbReference type="NCBI Taxonomy" id="405671"/>
    <lineage>
        <taxon>Bacteria</taxon>
        <taxon>Pseudomonadati</taxon>
        <taxon>Bacteroidota</taxon>
        <taxon>Sphingobacteriia</taxon>
        <taxon>Sphingobacteriales</taxon>
        <taxon>Sphingobacteriaceae</taxon>
        <taxon>Pedobacter</taxon>
    </lineage>
</organism>
<dbReference type="InterPro" id="IPR036514">
    <property type="entry name" value="SGNH_hydro_sf"/>
</dbReference>
<keyword evidence="2" id="KW-1185">Reference proteome</keyword>
<evidence type="ECO:0000313" key="1">
    <source>
        <dbReference type="EMBL" id="SDH08601.1"/>
    </source>
</evidence>
<gene>
    <name evidence="1" type="ORF">SAMN05421827_11665</name>
</gene>
<dbReference type="SUPFAM" id="SSF52266">
    <property type="entry name" value="SGNH hydrolase"/>
    <property type="match status" value="1"/>
</dbReference>
<reference evidence="2" key="1">
    <citation type="submission" date="2016-10" db="EMBL/GenBank/DDBJ databases">
        <authorList>
            <person name="Varghese N."/>
            <person name="Submissions S."/>
        </authorList>
    </citation>
    <scope>NUCLEOTIDE SEQUENCE [LARGE SCALE GENOMIC DNA]</scope>
    <source>
        <strain evidence="2">DSM 17933</strain>
    </source>
</reference>
<dbReference type="RefSeq" id="WP_244155695.1">
    <property type="nucleotide sequence ID" value="NZ_FNCH01000016.1"/>
</dbReference>
<dbReference type="EMBL" id="FNCH01000016">
    <property type="protein sequence ID" value="SDH08601.1"/>
    <property type="molecule type" value="Genomic_DNA"/>
</dbReference>
<dbReference type="InterPro" id="IPR001087">
    <property type="entry name" value="GDSL"/>
</dbReference>
<sequence>MVGEFQMKKYILNSFIAAAILFTAACKPEIETPAGTSAGQANFSKYIAIGNSLTSGYADGGLYLEGQKAAYPNLIAAKMSSVGGGAFTSPFFTEEHSNGSGYISLTALVNGTPTLTPVIDKLAFRDPAKHLDKYSGEIQNLGIPGMRVDLSFDPTLTFSAANPFFERLLTDAQVGKTNYFQYIQGRNHTFFSIWLGNNDVLGYALNGAVTVAGDPTTVLTDKVTFSSLYANLLNALTAGGQKGIVATIPDVTAIPYFNTVKPSVLLAAAKAANPAAQAVFIQTGTGAVRVATDEDLIRLPFQSAGLFGQGTIPYGLHPLNPITNNWVLDKDEVVKVKDYVNSYNSSIKSIATSKGLAIADTYAYFNQVKTGLTVQGIGINAAFISGGAFSLDGIHLTPRGNAVIANVFIDAINAKYGSTIPTIDVTQYRGVKFPDTK</sequence>
<dbReference type="Proteomes" id="UP000199643">
    <property type="component" value="Unassembled WGS sequence"/>
</dbReference>
<dbReference type="GO" id="GO:0016788">
    <property type="term" value="F:hydrolase activity, acting on ester bonds"/>
    <property type="evidence" value="ECO:0007669"/>
    <property type="project" value="InterPro"/>
</dbReference>
<name>A0A1G7ZIJ4_9SPHI</name>
<accession>A0A1G7ZIJ4</accession>
<protein>
    <submittedName>
        <fullName evidence="1">GDSL-like Lipase/Acylhydrolase</fullName>
    </submittedName>
</protein>
<dbReference type="AlphaFoldDB" id="A0A1G7ZIJ4"/>
<keyword evidence="1" id="KW-0378">Hydrolase</keyword>
<evidence type="ECO:0000313" key="2">
    <source>
        <dbReference type="Proteomes" id="UP000199643"/>
    </source>
</evidence>
<dbReference type="Gene3D" id="3.40.50.1110">
    <property type="entry name" value="SGNH hydrolase"/>
    <property type="match status" value="1"/>
</dbReference>
<proteinExistence type="predicted"/>